<evidence type="ECO:0000256" key="2">
    <source>
        <dbReference type="SAM" id="MobiDB-lite"/>
    </source>
</evidence>
<keyword evidence="3" id="KW-1133">Transmembrane helix</keyword>
<keyword evidence="6" id="KW-1185">Reference proteome</keyword>
<proteinExistence type="predicted"/>
<evidence type="ECO:0000256" key="1">
    <source>
        <dbReference type="ARBA" id="ARBA00022801"/>
    </source>
</evidence>
<dbReference type="RefSeq" id="WP_145860120.1">
    <property type="nucleotide sequence ID" value="NZ_RPFW01000008.1"/>
</dbReference>
<keyword evidence="1" id="KW-0378">Hydrolase</keyword>
<dbReference type="PANTHER" id="PTHR43156:SF2">
    <property type="entry name" value="STAGE II SPORULATION PROTEIN E"/>
    <property type="match status" value="1"/>
</dbReference>
<protein>
    <submittedName>
        <fullName evidence="5">Serine/threonine-protein phosphatase</fullName>
    </submittedName>
</protein>
<dbReference type="InterPro" id="IPR036457">
    <property type="entry name" value="PPM-type-like_dom_sf"/>
</dbReference>
<dbReference type="OrthoDB" id="4935951at2"/>
<evidence type="ECO:0000256" key="3">
    <source>
        <dbReference type="SAM" id="Phobius"/>
    </source>
</evidence>
<sequence length="423" mass="44271">MPKHVRGGARQAAETPAAGWPSPARWRARWLELTIVLAVAAAVAVCLAGVWPSPLQLVLLLAVPPALAAVGWVSVWRILAYGVAAEIAAVAIDAMLSGGVTATSGAHQLPLAATGAIAVATVAGIAGTKLGARQETPDQQQQELQFANVTSVAEAAQRAVLRPLPEQLGPLKLGVVYLAAAAEARVGGDLYEVTYTEGHGIRLIIGDVRGKGLGAVEVAADIIGRFREVAHGVGTLNEVAHRLDAGLSRRWGQYEEFVTALLAEIDPDRGKLTILNCGHPPPILISPADGVTVLEVRAPAPPLGLITLGSDAGAKEVYTFKPNDQLLLYTDGVTEARDASREFYPLDERVKALAPQAGPKVTKTGRVRANSSAPTLIDLVRDDLLRYVGAPPDDDAALLLVRAPAAWPGIRPQAGTALRLEAP</sequence>
<feature type="region of interest" description="Disordered" evidence="2">
    <location>
        <begin position="1"/>
        <end position="21"/>
    </location>
</feature>
<organism evidence="5 6">
    <name type="scientific">Trebonia kvetii</name>
    <dbReference type="NCBI Taxonomy" id="2480626"/>
    <lineage>
        <taxon>Bacteria</taxon>
        <taxon>Bacillati</taxon>
        <taxon>Actinomycetota</taxon>
        <taxon>Actinomycetes</taxon>
        <taxon>Streptosporangiales</taxon>
        <taxon>Treboniaceae</taxon>
        <taxon>Trebonia</taxon>
    </lineage>
</organism>
<dbReference type="EMBL" id="RPFW01000008">
    <property type="protein sequence ID" value="TVZ00579.1"/>
    <property type="molecule type" value="Genomic_DNA"/>
</dbReference>
<gene>
    <name evidence="5" type="ORF">EAS64_34910</name>
</gene>
<evidence type="ECO:0000313" key="6">
    <source>
        <dbReference type="Proteomes" id="UP000460272"/>
    </source>
</evidence>
<dbReference type="PANTHER" id="PTHR43156">
    <property type="entry name" value="STAGE II SPORULATION PROTEIN E-RELATED"/>
    <property type="match status" value="1"/>
</dbReference>
<dbReference type="InterPro" id="IPR001932">
    <property type="entry name" value="PPM-type_phosphatase-like_dom"/>
</dbReference>
<dbReference type="InterPro" id="IPR052016">
    <property type="entry name" value="Bact_Sigma-Reg"/>
</dbReference>
<keyword evidence="3" id="KW-0812">Transmembrane</keyword>
<evidence type="ECO:0000313" key="5">
    <source>
        <dbReference type="EMBL" id="TVZ00579.1"/>
    </source>
</evidence>
<keyword evidence="3" id="KW-0472">Membrane</keyword>
<dbReference type="Proteomes" id="UP000460272">
    <property type="component" value="Unassembled WGS sequence"/>
</dbReference>
<feature type="domain" description="PPM-type phosphatase" evidence="4">
    <location>
        <begin position="171"/>
        <end position="403"/>
    </location>
</feature>
<dbReference type="AlphaFoldDB" id="A0A6P2BNE0"/>
<name>A0A6P2BNE0_9ACTN</name>
<reference evidence="5 6" key="1">
    <citation type="submission" date="2018-11" db="EMBL/GenBank/DDBJ databases">
        <title>Trebonia kvetii gen.nov., sp.nov., a novel acidophilic actinobacterium, and proposal of the new actinobacterial family Treboniaceae fam. nov.</title>
        <authorList>
            <person name="Rapoport D."/>
            <person name="Sagova-Mareckova M."/>
            <person name="Sedlacek I."/>
            <person name="Provaznik J."/>
            <person name="Kralova S."/>
            <person name="Pavlinic D."/>
            <person name="Benes V."/>
            <person name="Kopecky J."/>
        </authorList>
    </citation>
    <scope>NUCLEOTIDE SEQUENCE [LARGE SCALE GENOMIC DNA]</scope>
    <source>
        <strain evidence="5 6">15Tr583</strain>
    </source>
</reference>
<feature type="transmembrane region" description="Helical" evidence="3">
    <location>
        <begin position="109"/>
        <end position="127"/>
    </location>
</feature>
<evidence type="ECO:0000259" key="4">
    <source>
        <dbReference type="SMART" id="SM00331"/>
    </source>
</evidence>
<feature type="transmembrane region" description="Helical" evidence="3">
    <location>
        <begin position="83"/>
        <end position="103"/>
    </location>
</feature>
<accession>A0A6P2BNE0</accession>
<feature type="transmembrane region" description="Helical" evidence="3">
    <location>
        <begin position="30"/>
        <end position="51"/>
    </location>
</feature>
<dbReference type="SMART" id="SM00331">
    <property type="entry name" value="PP2C_SIG"/>
    <property type="match status" value="1"/>
</dbReference>
<feature type="transmembrane region" description="Helical" evidence="3">
    <location>
        <begin position="57"/>
        <end position="76"/>
    </location>
</feature>
<comment type="caution">
    <text evidence="5">The sequence shown here is derived from an EMBL/GenBank/DDBJ whole genome shotgun (WGS) entry which is preliminary data.</text>
</comment>
<dbReference type="Gene3D" id="3.60.40.10">
    <property type="entry name" value="PPM-type phosphatase domain"/>
    <property type="match status" value="1"/>
</dbReference>
<dbReference type="GO" id="GO:0016791">
    <property type="term" value="F:phosphatase activity"/>
    <property type="evidence" value="ECO:0007669"/>
    <property type="project" value="TreeGrafter"/>
</dbReference>
<dbReference type="Pfam" id="PF07228">
    <property type="entry name" value="SpoIIE"/>
    <property type="match status" value="1"/>
</dbReference>